<dbReference type="Gene3D" id="1.10.287.130">
    <property type="match status" value="1"/>
</dbReference>
<dbReference type="EC" id="2.7.13.3" evidence="2"/>
<protein>
    <recommendedName>
        <fullName evidence="2">histidine kinase</fullName>
        <ecNumber evidence="2">2.7.13.3</ecNumber>
    </recommendedName>
</protein>
<feature type="domain" description="PAS" evidence="8">
    <location>
        <begin position="2"/>
        <end position="54"/>
    </location>
</feature>
<dbReference type="PANTHER" id="PTHR43304">
    <property type="entry name" value="PHYTOCHROME-LIKE PROTEIN CPH1"/>
    <property type="match status" value="1"/>
</dbReference>
<keyword evidence="6" id="KW-0175">Coiled coil</keyword>
<feature type="domain" description="PAC" evidence="9">
    <location>
        <begin position="202"/>
        <end position="258"/>
    </location>
</feature>
<organism evidence="10 11">
    <name type="scientific">Algoriphagus alkaliphilus</name>
    <dbReference type="NCBI Taxonomy" id="279824"/>
    <lineage>
        <taxon>Bacteria</taxon>
        <taxon>Pseudomonadati</taxon>
        <taxon>Bacteroidota</taxon>
        <taxon>Cytophagia</taxon>
        <taxon>Cytophagales</taxon>
        <taxon>Cyclobacteriaceae</taxon>
        <taxon>Algoriphagus</taxon>
    </lineage>
</organism>
<dbReference type="STRING" id="279824.SAMN03080617_04385"/>
<dbReference type="InterPro" id="IPR004358">
    <property type="entry name" value="Sig_transdc_His_kin-like_C"/>
</dbReference>
<dbReference type="InterPro" id="IPR036890">
    <property type="entry name" value="HATPase_C_sf"/>
</dbReference>
<dbReference type="PANTHER" id="PTHR43304:SF1">
    <property type="entry name" value="PAC DOMAIN-CONTAINING PROTEIN"/>
    <property type="match status" value="1"/>
</dbReference>
<dbReference type="InterPro" id="IPR000014">
    <property type="entry name" value="PAS"/>
</dbReference>
<evidence type="ECO:0000313" key="10">
    <source>
        <dbReference type="EMBL" id="SDA97550.1"/>
    </source>
</evidence>
<dbReference type="SMART" id="SM00091">
    <property type="entry name" value="PAS"/>
    <property type="match status" value="2"/>
</dbReference>
<accession>A0A1G5ZSG8</accession>
<keyword evidence="5" id="KW-0418">Kinase</keyword>
<dbReference type="GO" id="GO:0000155">
    <property type="term" value="F:phosphorelay sensor kinase activity"/>
    <property type="evidence" value="ECO:0007669"/>
    <property type="project" value="InterPro"/>
</dbReference>
<dbReference type="AlphaFoldDB" id="A0A1G5ZSG8"/>
<dbReference type="NCBIfam" id="TIGR00229">
    <property type="entry name" value="sensory_box"/>
    <property type="match status" value="2"/>
</dbReference>
<dbReference type="SMART" id="SM00388">
    <property type="entry name" value="HisKA"/>
    <property type="match status" value="1"/>
</dbReference>
<evidence type="ECO:0000259" key="9">
    <source>
        <dbReference type="PROSITE" id="PS50113"/>
    </source>
</evidence>
<dbReference type="PROSITE" id="PS50112">
    <property type="entry name" value="PAS"/>
    <property type="match status" value="1"/>
</dbReference>
<dbReference type="Gene3D" id="3.30.450.20">
    <property type="entry name" value="PAS domain"/>
    <property type="match status" value="2"/>
</dbReference>
<feature type="domain" description="Histidine kinase" evidence="7">
    <location>
        <begin position="276"/>
        <end position="492"/>
    </location>
</feature>
<gene>
    <name evidence="10" type="ORF">SAMN03080617_04385</name>
</gene>
<reference evidence="11" key="1">
    <citation type="submission" date="2016-10" db="EMBL/GenBank/DDBJ databases">
        <authorList>
            <person name="Varghese N."/>
            <person name="Submissions S."/>
        </authorList>
    </citation>
    <scope>NUCLEOTIDE SEQUENCE [LARGE SCALE GENOMIC DNA]</scope>
    <source>
        <strain evidence="11">DSM 22703</strain>
    </source>
</reference>
<dbReference type="InterPro" id="IPR036097">
    <property type="entry name" value="HisK_dim/P_sf"/>
</dbReference>
<dbReference type="InterPro" id="IPR052162">
    <property type="entry name" value="Sensor_kinase/Photoreceptor"/>
</dbReference>
<evidence type="ECO:0000313" key="11">
    <source>
        <dbReference type="Proteomes" id="UP000198756"/>
    </source>
</evidence>
<name>A0A1G5ZSG8_9BACT</name>
<comment type="catalytic activity">
    <reaction evidence="1">
        <text>ATP + protein L-histidine = ADP + protein N-phospho-L-histidine.</text>
        <dbReference type="EC" id="2.7.13.3"/>
    </reaction>
</comment>
<evidence type="ECO:0000256" key="4">
    <source>
        <dbReference type="ARBA" id="ARBA00022679"/>
    </source>
</evidence>
<evidence type="ECO:0000256" key="2">
    <source>
        <dbReference type="ARBA" id="ARBA00012438"/>
    </source>
</evidence>
<evidence type="ECO:0000256" key="5">
    <source>
        <dbReference type="ARBA" id="ARBA00022777"/>
    </source>
</evidence>
<dbReference type="InterPro" id="IPR003594">
    <property type="entry name" value="HATPase_dom"/>
</dbReference>
<dbReference type="SUPFAM" id="SSF47384">
    <property type="entry name" value="Homodimeric domain of signal transducing histidine kinase"/>
    <property type="match status" value="1"/>
</dbReference>
<evidence type="ECO:0000256" key="3">
    <source>
        <dbReference type="ARBA" id="ARBA00022553"/>
    </source>
</evidence>
<keyword evidence="11" id="KW-1185">Reference proteome</keyword>
<dbReference type="OrthoDB" id="905895at2"/>
<proteinExistence type="predicted"/>
<evidence type="ECO:0000256" key="6">
    <source>
        <dbReference type="SAM" id="Coils"/>
    </source>
</evidence>
<dbReference type="InterPro" id="IPR013655">
    <property type="entry name" value="PAS_fold_3"/>
</dbReference>
<dbReference type="Pfam" id="PF08447">
    <property type="entry name" value="PAS_3"/>
    <property type="match status" value="1"/>
</dbReference>
<dbReference type="PRINTS" id="PR00344">
    <property type="entry name" value="BCTRLSENSOR"/>
</dbReference>
<dbReference type="FunFam" id="3.30.565.10:FF:000006">
    <property type="entry name" value="Sensor histidine kinase WalK"/>
    <property type="match status" value="1"/>
</dbReference>
<dbReference type="EMBL" id="FMXE01000071">
    <property type="protein sequence ID" value="SDA97550.1"/>
    <property type="molecule type" value="Genomic_DNA"/>
</dbReference>
<dbReference type="SMART" id="SM00086">
    <property type="entry name" value="PAC"/>
    <property type="match status" value="2"/>
</dbReference>
<evidence type="ECO:0000256" key="1">
    <source>
        <dbReference type="ARBA" id="ARBA00000085"/>
    </source>
</evidence>
<dbReference type="SMART" id="SM00387">
    <property type="entry name" value="HATPase_c"/>
    <property type="match status" value="1"/>
</dbReference>
<dbReference type="InterPro" id="IPR001610">
    <property type="entry name" value="PAC"/>
</dbReference>
<dbReference type="Pfam" id="PF13426">
    <property type="entry name" value="PAS_9"/>
    <property type="match status" value="1"/>
</dbReference>
<evidence type="ECO:0000259" key="7">
    <source>
        <dbReference type="PROSITE" id="PS50109"/>
    </source>
</evidence>
<dbReference type="InterPro" id="IPR035965">
    <property type="entry name" value="PAS-like_dom_sf"/>
</dbReference>
<dbReference type="InterPro" id="IPR003661">
    <property type="entry name" value="HisK_dim/P_dom"/>
</dbReference>
<dbReference type="SUPFAM" id="SSF55874">
    <property type="entry name" value="ATPase domain of HSP90 chaperone/DNA topoisomerase II/histidine kinase"/>
    <property type="match status" value="1"/>
</dbReference>
<dbReference type="Pfam" id="PF02518">
    <property type="entry name" value="HATPase_c"/>
    <property type="match status" value="1"/>
</dbReference>
<keyword evidence="4" id="KW-0808">Transferase</keyword>
<evidence type="ECO:0000259" key="8">
    <source>
        <dbReference type="PROSITE" id="PS50112"/>
    </source>
</evidence>
<dbReference type="PROSITE" id="PS50113">
    <property type="entry name" value="PAC"/>
    <property type="match status" value="1"/>
</dbReference>
<dbReference type="SUPFAM" id="SSF55785">
    <property type="entry name" value="PYP-like sensor domain (PAS domain)"/>
    <property type="match status" value="2"/>
</dbReference>
<dbReference type="Gene3D" id="3.30.565.10">
    <property type="entry name" value="Histidine kinase-like ATPase, C-terminal domain"/>
    <property type="match status" value="1"/>
</dbReference>
<keyword evidence="3" id="KW-0597">Phosphoprotein</keyword>
<dbReference type="CDD" id="cd00130">
    <property type="entry name" value="PAS"/>
    <property type="match status" value="2"/>
</dbReference>
<dbReference type="RefSeq" id="WP_092735261.1">
    <property type="nucleotide sequence ID" value="NZ_FMXE01000071.1"/>
</dbReference>
<dbReference type="PROSITE" id="PS50109">
    <property type="entry name" value="HIS_KIN"/>
    <property type="match status" value="1"/>
</dbReference>
<dbReference type="InterPro" id="IPR005467">
    <property type="entry name" value="His_kinase_dom"/>
</dbReference>
<dbReference type="Proteomes" id="UP000198756">
    <property type="component" value="Unassembled WGS sequence"/>
</dbReference>
<dbReference type="InterPro" id="IPR000700">
    <property type="entry name" value="PAS-assoc_C"/>
</dbReference>
<dbReference type="Gene3D" id="2.10.70.100">
    <property type="match status" value="1"/>
</dbReference>
<sequence length="494" mass="57446">MKKIIYQNIFEFSPDGIVLCNSLEEIIMANQATTLIFGYSQEELINKRIEFLIPTHLRERHETHFQTFKKYPTPRLMHNEMNLKGQRKDGSLIPLSITITKISSEEISDLYLAIIRDTTDFIKKTQEFEKTTVLLKEAYHLSKLGSWEYDLIKNELFWSDEVFEIFELDWEDYKPSYKAFINLVHEDDREFVKKSFQDSIENQIPYNVVHRYTTPSGHLKYLRERGHNLYDASGKITRTLGSVQDVTEVQKQKKLLNEYIIKLENKNKELEDYTYIAAHDLQEPVNNIKGIIEILISERKSLNPSGQEIDQYINLISGAANKLSNLIKGLMETNRLGQIDSMTEVDFNEVIKGAISNLHNKITTKNAEIIIPNDLPKVFGFKFELELLFQNLISNALKFQKTDVTPVIKISCHNQEYSWLFAVEDNGIGIDSRYKDKLFKMFKRLHTQTEIEGTGIGLVQCKKIVEQHNGEIWFESELGKGTVFYFTIRKSNGL</sequence>
<feature type="coiled-coil region" evidence="6">
    <location>
        <begin position="246"/>
        <end position="273"/>
    </location>
</feature>
<dbReference type="CDD" id="cd00082">
    <property type="entry name" value="HisKA"/>
    <property type="match status" value="1"/>
</dbReference>